<accession>A0A848D130</accession>
<comment type="caution">
    <text evidence="1">The sequence shown here is derived from an EMBL/GenBank/DDBJ whole genome shotgun (WGS) entry which is preliminary data.</text>
</comment>
<evidence type="ECO:0000313" key="2">
    <source>
        <dbReference type="Proteomes" id="UP000561326"/>
    </source>
</evidence>
<protein>
    <submittedName>
        <fullName evidence="1">Uncharacterized protein</fullName>
    </submittedName>
</protein>
<organism evidence="1 2">
    <name type="scientific">Aneurinibacillus aneurinilyticus</name>
    <name type="common">Bacillus aneurinolyticus</name>
    <dbReference type="NCBI Taxonomy" id="1391"/>
    <lineage>
        <taxon>Bacteria</taxon>
        <taxon>Bacillati</taxon>
        <taxon>Bacillota</taxon>
        <taxon>Bacilli</taxon>
        <taxon>Bacillales</taxon>
        <taxon>Paenibacillaceae</taxon>
        <taxon>Aneurinibacillus group</taxon>
        <taxon>Aneurinibacillus</taxon>
    </lineage>
</organism>
<dbReference type="AlphaFoldDB" id="A0A848D130"/>
<sequence length="116" mass="12931">MGSVGTGSFGDYKPQRDENLCFKKIEDVILEEVARCEYYTNHAEVPPMMQAVAVKTSLYNGRIAVESRDTKDVIGLLPSRFGYLLGCMKQGHSYKGHIVFSVKNPLPKVMVTLNAM</sequence>
<dbReference type="EMBL" id="JABAGO010000068">
    <property type="protein sequence ID" value="NMF01139.1"/>
    <property type="molecule type" value="Genomic_DNA"/>
</dbReference>
<reference evidence="1 2" key="1">
    <citation type="submission" date="2020-04" db="EMBL/GenBank/DDBJ databases">
        <authorList>
            <person name="Hitch T.C.A."/>
            <person name="Wylensek D."/>
            <person name="Clavel T."/>
        </authorList>
    </citation>
    <scope>NUCLEOTIDE SEQUENCE [LARGE SCALE GENOMIC DNA]</scope>
    <source>
        <strain evidence="1 2">WB01_D5_05</strain>
    </source>
</reference>
<name>A0A848D130_ANEAE</name>
<dbReference type="Proteomes" id="UP000561326">
    <property type="component" value="Unassembled WGS sequence"/>
</dbReference>
<evidence type="ECO:0000313" key="1">
    <source>
        <dbReference type="EMBL" id="NMF01139.1"/>
    </source>
</evidence>
<gene>
    <name evidence="1" type="ORF">HF838_23350</name>
</gene>
<proteinExistence type="predicted"/>
<dbReference type="RefSeq" id="WP_168976576.1">
    <property type="nucleotide sequence ID" value="NZ_JABAGO010000068.1"/>
</dbReference>